<protein>
    <submittedName>
        <fullName evidence="6">Uncharacterized protein</fullName>
    </submittedName>
</protein>
<dbReference type="Gramene" id="Psat05G0681400-T1">
    <property type="protein sequence ID" value="KAI5411888.1"/>
    <property type="gene ID" value="KIW84_056814"/>
</dbReference>
<sequence>MSSKEYGIGSAFFLCCSVVYPILVFALKKDGILDTVSANHRIVPLIGLPKFHGKLVMVGAPDKPLELPVFPLLQGRKLVAGSAKDLITITSSQLVGESKSYRLLGNIHDLNFSEALKLVEGLNCSRIK</sequence>
<gene>
    <name evidence="6" type="ORF">KIW84_056814</name>
</gene>
<dbReference type="Gene3D" id="3.40.50.720">
    <property type="entry name" value="NAD(P)-binding Rossmann-like Domain"/>
    <property type="match status" value="1"/>
</dbReference>
<dbReference type="InterPro" id="IPR047109">
    <property type="entry name" value="CAD-like"/>
</dbReference>
<keyword evidence="7" id="KW-1185">Reference proteome</keyword>
<dbReference type="Proteomes" id="UP001058974">
    <property type="component" value="Chromosome 5"/>
</dbReference>
<reference evidence="6 7" key="1">
    <citation type="journal article" date="2022" name="Nat. Genet.">
        <title>Improved pea reference genome and pan-genome highlight genomic features and evolutionary characteristics.</title>
        <authorList>
            <person name="Yang T."/>
            <person name="Liu R."/>
            <person name="Luo Y."/>
            <person name="Hu S."/>
            <person name="Wang D."/>
            <person name="Wang C."/>
            <person name="Pandey M.K."/>
            <person name="Ge S."/>
            <person name="Xu Q."/>
            <person name="Li N."/>
            <person name="Li G."/>
            <person name="Huang Y."/>
            <person name="Saxena R.K."/>
            <person name="Ji Y."/>
            <person name="Li M."/>
            <person name="Yan X."/>
            <person name="He Y."/>
            <person name="Liu Y."/>
            <person name="Wang X."/>
            <person name="Xiang C."/>
            <person name="Varshney R.K."/>
            <person name="Ding H."/>
            <person name="Gao S."/>
            <person name="Zong X."/>
        </authorList>
    </citation>
    <scope>NUCLEOTIDE SEQUENCE [LARGE SCALE GENOMIC DNA]</scope>
    <source>
        <strain evidence="6 7">cv. Zhongwan 6</strain>
    </source>
</reference>
<dbReference type="GO" id="GO:0016616">
    <property type="term" value="F:oxidoreductase activity, acting on the CH-OH group of donors, NAD or NADP as acceptor"/>
    <property type="evidence" value="ECO:0007669"/>
    <property type="project" value="InterPro"/>
</dbReference>
<dbReference type="PANTHER" id="PTHR42683">
    <property type="entry name" value="ALDEHYDE REDUCTASE"/>
    <property type="match status" value="1"/>
</dbReference>
<dbReference type="SUPFAM" id="SSF51735">
    <property type="entry name" value="NAD(P)-binding Rossmann-fold domains"/>
    <property type="match status" value="1"/>
</dbReference>
<evidence type="ECO:0000256" key="1">
    <source>
        <dbReference type="ARBA" id="ARBA00008072"/>
    </source>
</evidence>
<keyword evidence="3" id="KW-0862">Zinc</keyword>
<feature type="transmembrane region" description="Helical" evidence="5">
    <location>
        <begin position="6"/>
        <end position="27"/>
    </location>
</feature>
<evidence type="ECO:0000256" key="2">
    <source>
        <dbReference type="ARBA" id="ARBA00022723"/>
    </source>
</evidence>
<keyword evidence="5" id="KW-0472">Membrane</keyword>
<proteinExistence type="inferred from homology"/>
<accession>A0A9D4X1I2</accession>
<evidence type="ECO:0000313" key="7">
    <source>
        <dbReference type="Proteomes" id="UP001058974"/>
    </source>
</evidence>
<comment type="similarity">
    <text evidence="1">Belongs to the zinc-containing alcohol dehydrogenase family.</text>
</comment>
<evidence type="ECO:0000313" key="6">
    <source>
        <dbReference type="EMBL" id="KAI5411888.1"/>
    </source>
</evidence>
<name>A0A9D4X1I2_PEA</name>
<keyword evidence="5" id="KW-1133">Transmembrane helix</keyword>
<comment type="caution">
    <text evidence="6">The sequence shown here is derived from an EMBL/GenBank/DDBJ whole genome shotgun (WGS) entry which is preliminary data.</text>
</comment>
<dbReference type="InterPro" id="IPR036291">
    <property type="entry name" value="NAD(P)-bd_dom_sf"/>
</dbReference>
<organism evidence="6 7">
    <name type="scientific">Pisum sativum</name>
    <name type="common">Garden pea</name>
    <name type="synonym">Lathyrus oleraceus</name>
    <dbReference type="NCBI Taxonomy" id="3888"/>
    <lineage>
        <taxon>Eukaryota</taxon>
        <taxon>Viridiplantae</taxon>
        <taxon>Streptophyta</taxon>
        <taxon>Embryophyta</taxon>
        <taxon>Tracheophyta</taxon>
        <taxon>Spermatophyta</taxon>
        <taxon>Magnoliopsida</taxon>
        <taxon>eudicotyledons</taxon>
        <taxon>Gunneridae</taxon>
        <taxon>Pentapetalae</taxon>
        <taxon>rosids</taxon>
        <taxon>fabids</taxon>
        <taxon>Fabales</taxon>
        <taxon>Fabaceae</taxon>
        <taxon>Papilionoideae</taxon>
        <taxon>50 kb inversion clade</taxon>
        <taxon>NPAAA clade</taxon>
        <taxon>Hologalegina</taxon>
        <taxon>IRL clade</taxon>
        <taxon>Fabeae</taxon>
        <taxon>Lathyrus</taxon>
    </lineage>
</organism>
<keyword evidence="2" id="KW-0479">Metal-binding</keyword>
<keyword evidence="4" id="KW-0560">Oxidoreductase</keyword>
<evidence type="ECO:0000256" key="3">
    <source>
        <dbReference type="ARBA" id="ARBA00022833"/>
    </source>
</evidence>
<evidence type="ECO:0000256" key="4">
    <source>
        <dbReference type="ARBA" id="ARBA00023002"/>
    </source>
</evidence>
<evidence type="ECO:0000256" key="5">
    <source>
        <dbReference type="SAM" id="Phobius"/>
    </source>
</evidence>
<dbReference type="EMBL" id="JAMSHJ010000005">
    <property type="protein sequence ID" value="KAI5411888.1"/>
    <property type="molecule type" value="Genomic_DNA"/>
</dbReference>
<keyword evidence="5" id="KW-0812">Transmembrane</keyword>
<dbReference type="AlphaFoldDB" id="A0A9D4X1I2"/>
<dbReference type="GO" id="GO:0046872">
    <property type="term" value="F:metal ion binding"/>
    <property type="evidence" value="ECO:0007669"/>
    <property type="project" value="UniProtKB-KW"/>
</dbReference>